<reference evidence="2 3" key="1">
    <citation type="submission" date="2020-11" db="EMBL/GenBank/DDBJ databases">
        <title>The genome sequence of Novosphingobium sp. 1Y9A.</title>
        <authorList>
            <person name="Liu Y."/>
        </authorList>
    </citation>
    <scope>NUCLEOTIDE SEQUENCE [LARGE SCALE GENOMIC DNA]</scope>
    <source>
        <strain evidence="2 3">1Y9A</strain>
    </source>
</reference>
<keyword evidence="3" id="KW-1185">Reference proteome</keyword>
<comment type="caution">
    <text evidence="2">The sequence shown here is derived from an EMBL/GenBank/DDBJ whole genome shotgun (WGS) entry which is preliminary data.</text>
</comment>
<feature type="chain" id="PRO_5047014081" evidence="1">
    <location>
        <begin position="23"/>
        <end position="125"/>
    </location>
</feature>
<proteinExistence type="predicted"/>
<accession>A0ABS0HFT0</accession>
<protein>
    <submittedName>
        <fullName evidence="2">Uncharacterized protein</fullName>
    </submittedName>
</protein>
<feature type="signal peptide" evidence="1">
    <location>
        <begin position="1"/>
        <end position="22"/>
    </location>
</feature>
<evidence type="ECO:0000256" key="1">
    <source>
        <dbReference type="SAM" id="SignalP"/>
    </source>
</evidence>
<sequence>MIKAIITASALALAALSSAAFAHGSTKPRHGGVTQVSGEMVIELVRSAKGVDVYVVEEDEPVAATGLDGKLTITAGGAKQAVVLAPGEGNLLSAPGLAVPAGAKVVVALTGKADGAKAFATFDVK</sequence>
<keyword evidence="1" id="KW-0732">Signal</keyword>
<evidence type="ECO:0000313" key="2">
    <source>
        <dbReference type="EMBL" id="MBF9151132.1"/>
    </source>
</evidence>
<organism evidence="2 3">
    <name type="scientific">Novosphingobium jiangmenense</name>
    <dbReference type="NCBI Taxonomy" id="2791981"/>
    <lineage>
        <taxon>Bacteria</taxon>
        <taxon>Pseudomonadati</taxon>
        <taxon>Pseudomonadota</taxon>
        <taxon>Alphaproteobacteria</taxon>
        <taxon>Sphingomonadales</taxon>
        <taxon>Sphingomonadaceae</taxon>
        <taxon>Novosphingobium</taxon>
    </lineage>
</organism>
<gene>
    <name evidence="2" type="ORF">I2488_08945</name>
</gene>
<dbReference type="Proteomes" id="UP000600799">
    <property type="component" value="Unassembled WGS sequence"/>
</dbReference>
<name>A0ABS0HFT0_9SPHN</name>
<dbReference type="EMBL" id="JADQDC010000005">
    <property type="protein sequence ID" value="MBF9151132.1"/>
    <property type="molecule type" value="Genomic_DNA"/>
</dbReference>
<dbReference type="RefSeq" id="WP_196275467.1">
    <property type="nucleotide sequence ID" value="NZ_JADQDC010000005.1"/>
</dbReference>
<evidence type="ECO:0000313" key="3">
    <source>
        <dbReference type="Proteomes" id="UP000600799"/>
    </source>
</evidence>